<organism evidence="2 3">
    <name type="scientific">Paramicrosporidium saccamoebae</name>
    <dbReference type="NCBI Taxonomy" id="1246581"/>
    <lineage>
        <taxon>Eukaryota</taxon>
        <taxon>Fungi</taxon>
        <taxon>Fungi incertae sedis</taxon>
        <taxon>Cryptomycota</taxon>
        <taxon>Cryptomycota incertae sedis</taxon>
        <taxon>Paramicrosporidium</taxon>
    </lineage>
</organism>
<accession>A0A2H9TPE9</accession>
<evidence type="ECO:0000256" key="1">
    <source>
        <dbReference type="SAM" id="Coils"/>
    </source>
</evidence>
<proteinExistence type="predicted"/>
<protein>
    <submittedName>
        <fullName evidence="2">Uncharacterized protein</fullName>
    </submittedName>
</protein>
<keyword evidence="3" id="KW-1185">Reference proteome</keyword>
<dbReference type="EMBL" id="MTSL01000050">
    <property type="protein sequence ID" value="PJF19628.1"/>
    <property type="molecule type" value="Genomic_DNA"/>
</dbReference>
<feature type="coiled-coil region" evidence="1">
    <location>
        <begin position="377"/>
        <end position="422"/>
    </location>
</feature>
<feature type="coiled-coil region" evidence="1">
    <location>
        <begin position="465"/>
        <end position="605"/>
    </location>
</feature>
<evidence type="ECO:0000313" key="3">
    <source>
        <dbReference type="Proteomes" id="UP000240830"/>
    </source>
</evidence>
<reference evidence="2 3" key="1">
    <citation type="submission" date="2016-10" db="EMBL/GenBank/DDBJ databases">
        <title>The genome of Paramicrosporidium saccamoebae is the missing link in understanding Cryptomycota and Microsporidia evolution.</title>
        <authorList>
            <person name="Quandt C.A."/>
            <person name="Beaudet D."/>
            <person name="Corsaro D."/>
            <person name="Michel R."/>
            <person name="Corradi N."/>
            <person name="James T."/>
        </authorList>
    </citation>
    <scope>NUCLEOTIDE SEQUENCE [LARGE SCALE GENOMIC DNA]</scope>
    <source>
        <strain evidence="2 3">KSL3</strain>
    </source>
</reference>
<dbReference type="Proteomes" id="UP000240830">
    <property type="component" value="Unassembled WGS sequence"/>
</dbReference>
<sequence>MQAIQQFCQLPPESSDESTNESIRGLQAEFLPQLQTKPNKIISVLFKRDAPERRSVAWQFCHRLVTESLQAENPSLVLSVIEALCEFQDFQEIFKNDKRLRNFLLESALSETCPVSMCLQRLIKWEDILEETLILMICDQMNNENALSWIEATRNERVLDYIQRHSDLIHALFSDENIDALIRIAVSVVSSGDSDQMYAGIDFVLAAINSRTIQDRLTWWIEKGLIVKLCGLFTSTNIAHNLKCSLNIGRIGPDVLAPLLRHLHGNGMESVLAARCLFKVLHMLEGGDRSILDEEFLTLYNDADRMLAYDVGTDGIGAILLEYGQERRLFEMNRDLYQHVRERVGYWKSADTKACSEQALLASLVKLRKQAKFQARDEEYREAISALESKLSAMQAEIDETATNLNAERENAQNIEVFLQQERSEHCRVKEDLVNLGELLQSERFTLTESLEQERNALRQCQLYLDETSTKLAASKDELQQKNDKIYELEEQLALCDQQNSKLSLELACTEQQLQSQKESYQALLAETKRQQAMDRLNHNGLIIQHSEQVSTLQDKLIELKNDLDLAKHRDQSNLDKAHNLMLAIKSKDEIIAQLRSDLQELSTDPVPPEMDFAASLVELASS</sequence>
<gene>
    <name evidence="2" type="ORF">PSACC_00603</name>
</gene>
<dbReference type="AlphaFoldDB" id="A0A2H9TPE9"/>
<evidence type="ECO:0000313" key="2">
    <source>
        <dbReference type="EMBL" id="PJF19628.1"/>
    </source>
</evidence>
<name>A0A2H9TPE9_9FUNG</name>
<comment type="caution">
    <text evidence="2">The sequence shown here is derived from an EMBL/GenBank/DDBJ whole genome shotgun (WGS) entry which is preliminary data.</text>
</comment>
<keyword evidence="1" id="KW-0175">Coiled coil</keyword>